<dbReference type="GO" id="GO:0005524">
    <property type="term" value="F:ATP binding"/>
    <property type="evidence" value="ECO:0007669"/>
    <property type="project" value="InterPro"/>
</dbReference>
<dbReference type="OrthoDB" id="4062651at2759"/>
<reference evidence="2 3" key="1">
    <citation type="journal article" date="2018" name="Front. Microbiol.">
        <title>Genome-Wide Analysis of Corynespora cassiicola Leaf Fall Disease Putative Effectors.</title>
        <authorList>
            <person name="Lopez D."/>
            <person name="Ribeiro S."/>
            <person name="Label P."/>
            <person name="Fumanal B."/>
            <person name="Venisse J.S."/>
            <person name="Kohler A."/>
            <person name="de Oliveira R.R."/>
            <person name="Labutti K."/>
            <person name="Lipzen A."/>
            <person name="Lail K."/>
            <person name="Bauer D."/>
            <person name="Ohm R.A."/>
            <person name="Barry K.W."/>
            <person name="Spatafora J."/>
            <person name="Grigoriev I.V."/>
            <person name="Martin F.M."/>
            <person name="Pujade-Renaud V."/>
        </authorList>
    </citation>
    <scope>NUCLEOTIDE SEQUENCE [LARGE SCALE GENOMIC DNA]</scope>
    <source>
        <strain evidence="2 3">Philippines</strain>
    </source>
</reference>
<dbReference type="SMART" id="SM00220">
    <property type="entry name" value="S_TKc"/>
    <property type="match status" value="1"/>
</dbReference>
<dbReference type="Proteomes" id="UP000240883">
    <property type="component" value="Unassembled WGS sequence"/>
</dbReference>
<dbReference type="EMBL" id="KZ678130">
    <property type="protein sequence ID" value="PSN71768.1"/>
    <property type="molecule type" value="Genomic_DNA"/>
</dbReference>
<protein>
    <submittedName>
        <fullName evidence="2">Kinase-like protein</fullName>
    </submittedName>
</protein>
<proteinExistence type="predicted"/>
<evidence type="ECO:0000313" key="2">
    <source>
        <dbReference type="EMBL" id="PSN71768.1"/>
    </source>
</evidence>
<dbReference type="GO" id="GO:0005634">
    <property type="term" value="C:nucleus"/>
    <property type="evidence" value="ECO:0007669"/>
    <property type="project" value="TreeGrafter"/>
</dbReference>
<organism evidence="2 3">
    <name type="scientific">Corynespora cassiicola Philippines</name>
    <dbReference type="NCBI Taxonomy" id="1448308"/>
    <lineage>
        <taxon>Eukaryota</taxon>
        <taxon>Fungi</taxon>
        <taxon>Dikarya</taxon>
        <taxon>Ascomycota</taxon>
        <taxon>Pezizomycotina</taxon>
        <taxon>Dothideomycetes</taxon>
        <taxon>Pleosporomycetidae</taxon>
        <taxon>Pleosporales</taxon>
        <taxon>Corynesporascaceae</taxon>
        <taxon>Corynespora</taxon>
    </lineage>
</organism>
<dbReference type="AlphaFoldDB" id="A0A2T2P357"/>
<dbReference type="GO" id="GO:0004674">
    <property type="term" value="F:protein serine/threonine kinase activity"/>
    <property type="evidence" value="ECO:0007669"/>
    <property type="project" value="TreeGrafter"/>
</dbReference>
<dbReference type="InterPro" id="IPR000719">
    <property type="entry name" value="Prot_kinase_dom"/>
</dbReference>
<dbReference type="CDD" id="cd00180">
    <property type="entry name" value="PKc"/>
    <property type="match status" value="1"/>
</dbReference>
<accession>A0A2T2P357</accession>
<evidence type="ECO:0000313" key="3">
    <source>
        <dbReference type="Proteomes" id="UP000240883"/>
    </source>
</evidence>
<dbReference type="Gene3D" id="1.10.510.10">
    <property type="entry name" value="Transferase(Phosphotransferase) domain 1"/>
    <property type="match status" value="1"/>
</dbReference>
<dbReference type="InterPro" id="IPR011009">
    <property type="entry name" value="Kinase-like_dom_sf"/>
</dbReference>
<keyword evidence="2" id="KW-0418">Kinase</keyword>
<dbReference type="STRING" id="1448308.A0A2T2P357"/>
<dbReference type="SUPFAM" id="SSF56112">
    <property type="entry name" value="Protein kinase-like (PK-like)"/>
    <property type="match status" value="1"/>
</dbReference>
<keyword evidence="2" id="KW-0808">Transferase</keyword>
<dbReference type="Pfam" id="PF00069">
    <property type="entry name" value="Pkinase"/>
    <property type="match status" value="1"/>
</dbReference>
<feature type="domain" description="Protein kinase" evidence="1">
    <location>
        <begin position="30"/>
        <end position="267"/>
    </location>
</feature>
<name>A0A2T2P357_CORCC</name>
<dbReference type="GO" id="GO:0044773">
    <property type="term" value="P:mitotic DNA damage checkpoint signaling"/>
    <property type="evidence" value="ECO:0007669"/>
    <property type="project" value="TreeGrafter"/>
</dbReference>
<dbReference type="PROSITE" id="PS50011">
    <property type="entry name" value="PROTEIN_KINASE_DOM"/>
    <property type="match status" value="1"/>
</dbReference>
<keyword evidence="3" id="KW-1185">Reference proteome</keyword>
<sequence>MAPQATTWEDLAFLHEELDDETGEFRHTTFAVVDEDDVAYFGKLNHPKNDIALEQLTSALVPIPDDDLFPEWTPSDVEFTKAPNTLPLEIYIKRPMLLLYDVFQEHNALNLIPKGLLEEAKAMEMLSQHSHPNIIHYHGCRVRRGRIVGLVLDRHPNTLTDYLKNKAGFMDKQPFMQALESAIRHLHSLGWAHNDLNPGNVLVNKAGMPVLIDFGSARKIGAKLGTSRGTKGWIDGEMKDYHTSDYRHDLFALEKIRAWLDAPAFED</sequence>
<gene>
    <name evidence="2" type="ORF">BS50DRAFT_569394</name>
</gene>
<dbReference type="PANTHER" id="PTHR44167">
    <property type="entry name" value="OVARIAN-SPECIFIC SERINE/THREONINE-PROTEIN KINASE LOK-RELATED"/>
    <property type="match status" value="1"/>
</dbReference>
<evidence type="ECO:0000259" key="1">
    <source>
        <dbReference type="PROSITE" id="PS50011"/>
    </source>
</evidence>
<dbReference type="PANTHER" id="PTHR44167:SF24">
    <property type="entry name" value="SERINE_THREONINE-PROTEIN KINASE CHK2"/>
    <property type="match status" value="1"/>
</dbReference>